<dbReference type="RefSeq" id="WP_146438735.1">
    <property type="nucleotide sequence ID" value="NZ_SJPL01000001.1"/>
</dbReference>
<dbReference type="Pfam" id="PF19051">
    <property type="entry name" value="GFO_IDH_MocA_C2"/>
    <property type="match status" value="1"/>
</dbReference>
<sequence length="436" mass="47676">MSKAKQSRRGFMKKAAAASTVFAVPTIIPRSALAQGDRPGANDRIAIAGVGVGRQGSAIFSAAAKDPRTDVVCVCDVNRPRAESIAKQHNASDVSQDYREVLDRSDVDAILTATPEHWRANVCINAALAGKHIYAEKPLTLTIPEGRLMVKAARRTGITFQVGSHQRSQRENFIGCEFIRNGGIGNVKEVHAANYESPWLCDLPAQPVPSGLDWNMWCGPTEIVPYHKELYVPRGNPGWLSFRPYSGGEMTGWGTHGFDQIQSALGLDHTGPTEILVDGPALELPTYKTPESNARGNELCSTPKLAYRFANGITVHLDKGNRGGGIFVGEKAKMEVFRGRLASNPSEMAEELLKNDPRQSRSHVGNWLDCCVSGKQPVADVEIGHRSATICHLLNIGRMLGRNLKWDPDTEQFVGDDEANAMLTRPMRKGFEWPTV</sequence>
<dbReference type="AlphaFoldDB" id="A0A5C5Y2G7"/>
<dbReference type="GO" id="GO:0016491">
    <property type="term" value="F:oxidoreductase activity"/>
    <property type="evidence" value="ECO:0007669"/>
    <property type="project" value="UniProtKB-KW"/>
</dbReference>
<reference evidence="3 4" key="1">
    <citation type="submission" date="2019-02" db="EMBL/GenBank/DDBJ databases">
        <title>Deep-cultivation of Planctomycetes and their phenomic and genomic characterization uncovers novel biology.</title>
        <authorList>
            <person name="Wiegand S."/>
            <person name="Jogler M."/>
            <person name="Boedeker C."/>
            <person name="Pinto D."/>
            <person name="Vollmers J."/>
            <person name="Rivas-Marin E."/>
            <person name="Kohn T."/>
            <person name="Peeters S.H."/>
            <person name="Heuer A."/>
            <person name="Rast P."/>
            <person name="Oberbeckmann S."/>
            <person name="Bunk B."/>
            <person name="Jeske O."/>
            <person name="Meyerdierks A."/>
            <person name="Storesund J.E."/>
            <person name="Kallscheuer N."/>
            <person name="Luecker S."/>
            <person name="Lage O.M."/>
            <person name="Pohl T."/>
            <person name="Merkel B.J."/>
            <person name="Hornburger P."/>
            <person name="Mueller R.-W."/>
            <person name="Bruemmer F."/>
            <person name="Labrenz M."/>
            <person name="Spormann A.M."/>
            <person name="Op Den Camp H."/>
            <person name="Overmann J."/>
            <person name="Amann R."/>
            <person name="Jetten M.S.M."/>
            <person name="Mascher T."/>
            <person name="Medema M.H."/>
            <person name="Devos D.P."/>
            <person name="Kaster A.-K."/>
            <person name="Ovreas L."/>
            <person name="Rohde M."/>
            <person name="Galperin M.Y."/>
            <person name="Jogler C."/>
        </authorList>
    </citation>
    <scope>NUCLEOTIDE SEQUENCE [LARGE SCALE GENOMIC DNA]</scope>
    <source>
        <strain evidence="3 4">Pan14r</strain>
    </source>
</reference>
<feature type="domain" description="Gfo/Idh/MocA-like oxidoreductase N-terminal" evidence="1">
    <location>
        <begin position="47"/>
        <end position="163"/>
    </location>
</feature>
<evidence type="ECO:0000313" key="3">
    <source>
        <dbReference type="EMBL" id="TWT69198.1"/>
    </source>
</evidence>
<keyword evidence="3" id="KW-0560">Oxidoreductase</keyword>
<dbReference type="InterPro" id="IPR000683">
    <property type="entry name" value="Gfo/Idh/MocA-like_OxRdtase_N"/>
</dbReference>
<dbReference type="SUPFAM" id="SSF55347">
    <property type="entry name" value="Glyceraldehyde-3-phosphate dehydrogenase-like, C-terminal domain"/>
    <property type="match status" value="1"/>
</dbReference>
<evidence type="ECO:0000259" key="1">
    <source>
        <dbReference type="Pfam" id="PF01408"/>
    </source>
</evidence>
<dbReference type="SUPFAM" id="SSF51735">
    <property type="entry name" value="NAD(P)-binding Rossmann-fold domains"/>
    <property type="match status" value="1"/>
</dbReference>
<comment type="caution">
    <text evidence="3">The sequence shown here is derived from an EMBL/GenBank/DDBJ whole genome shotgun (WGS) entry which is preliminary data.</text>
</comment>
<dbReference type="Pfam" id="PF01408">
    <property type="entry name" value="GFO_IDH_MocA"/>
    <property type="match status" value="1"/>
</dbReference>
<keyword evidence="4" id="KW-1185">Reference proteome</keyword>
<dbReference type="InterPro" id="IPR036291">
    <property type="entry name" value="NAD(P)-bd_dom_sf"/>
</dbReference>
<protein>
    <submittedName>
        <fullName evidence="3">Putative 4,5-dihydroxyphthalate dehydrogenase</fullName>
        <ecNumber evidence="3">1.-.-.-</ecNumber>
    </submittedName>
</protein>
<evidence type="ECO:0000313" key="4">
    <source>
        <dbReference type="Proteomes" id="UP000317238"/>
    </source>
</evidence>
<dbReference type="Gene3D" id="3.30.360.10">
    <property type="entry name" value="Dihydrodipicolinate Reductase, domain 2"/>
    <property type="match status" value="1"/>
</dbReference>
<accession>A0A5C5Y2G7</accession>
<dbReference type="GO" id="GO:0000166">
    <property type="term" value="F:nucleotide binding"/>
    <property type="evidence" value="ECO:0007669"/>
    <property type="project" value="InterPro"/>
</dbReference>
<evidence type="ECO:0000259" key="2">
    <source>
        <dbReference type="Pfam" id="PF19051"/>
    </source>
</evidence>
<feature type="domain" description="Gfo/Idh/MocA-like oxidoreductase bacterial type C-terminal" evidence="2">
    <location>
        <begin position="202"/>
        <end position="431"/>
    </location>
</feature>
<dbReference type="PROSITE" id="PS51318">
    <property type="entry name" value="TAT"/>
    <property type="match status" value="1"/>
</dbReference>
<dbReference type="PANTHER" id="PTHR43818">
    <property type="entry name" value="BCDNA.GH03377"/>
    <property type="match status" value="1"/>
</dbReference>
<dbReference type="EMBL" id="SJPL01000001">
    <property type="protein sequence ID" value="TWT69198.1"/>
    <property type="molecule type" value="Genomic_DNA"/>
</dbReference>
<organism evidence="3 4">
    <name type="scientific">Crateriforma conspicua</name>
    <dbReference type="NCBI Taxonomy" id="2527996"/>
    <lineage>
        <taxon>Bacteria</taxon>
        <taxon>Pseudomonadati</taxon>
        <taxon>Planctomycetota</taxon>
        <taxon>Planctomycetia</taxon>
        <taxon>Planctomycetales</taxon>
        <taxon>Planctomycetaceae</taxon>
        <taxon>Crateriforma</taxon>
    </lineage>
</organism>
<dbReference type="OrthoDB" id="9788246at2"/>
<dbReference type="EC" id="1.-.-.-" evidence="3"/>
<dbReference type="Gene3D" id="3.40.50.720">
    <property type="entry name" value="NAD(P)-binding Rossmann-like Domain"/>
    <property type="match status" value="1"/>
</dbReference>
<dbReference type="PANTHER" id="PTHR43818:SF5">
    <property type="entry name" value="OXIDOREDUCTASE FAMILY PROTEIN"/>
    <property type="match status" value="1"/>
</dbReference>
<gene>
    <name evidence="3" type="primary">pht4</name>
    <name evidence="3" type="ORF">Pan14r_14830</name>
</gene>
<dbReference type="InterPro" id="IPR050463">
    <property type="entry name" value="Gfo/Idh/MocA_oxidrdct_glycsds"/>
</dbReference>
<dbReference type="InterPro" id="IPR043906">
    <property type="entry name" value="Gfo/Idh/MocA_OxRdtase_bact_C"/>
</dbReference>
<proteinExistence type="predicted"/>
<dbReference type="Proteomes" id="UP000317238">
    <property type="component" value="Unassembled WGS sequence"/>
</dbReference>
<name>A0A5C5Y2G7_9PLAN</name>
<dbReference type="InterPro" id="IPR006311">
    <property type="entry name" value="TAT_signal"/>
</dbReference>